<dbReference type="RefSeq" id="WP_103524135.1">
    <property type="nucleotide sequence ID" value="NZ_JAIZDC010000007.1"/>
</dbReference>
<dbReference type="AlphaFoldDB" id="A0A454JK21"/>
<organism evidence="1 2">
    <name type="scientific">Aquitalea palustris</name>
    <dbReference type="NCBI Taxonomy" id="2480983"/>
    <lineage>
        <taxon>Bacteria</taxon>
        <taxon>Pseudomonadati</taxon>
        <taxon>Pseudomonadota</taxon>
        <taxon>Betaproteobacteria</taxon>
        <taxon>Neisseriales</taxon>
        <taxon>Chromobacteriaceae</taxon>
        <taxon>Aquitalea</taxon>
    </lineage>
</organism>
<keyword evidence="2" id="KW-1185">Reference proteome</keyword>
<dbReference type="Proteomes" id="UP000274139">
    <property type="component" value="Unassembled WGS sequence"/>
</dbReference>
<dbReference type="OrthoDB" id="6165634at2"/>
<protein>
    <submittedName>
        <fullName evidence="1">Uncharacterized protein</fullName>
    </submittedName>
</protein>
<sequence length="148" mass="16934">MDQQTAMKLTKEQKQELINKLTSPWGRVSLLCDGHKVDLVVKLCKGMRYRIATYVDGRWEGKWVSGKEAYPEQKFLNKQVRPACPKKDKAAMEKAVGKRYFKKMCAEERYWTATITLYDITWASGRTAINHLCKVCDSIQIAPAEATA</sequence>
<evidence type="ECO:0000313" key="2">
    <source>
        <dbReference type="Proteomes" id="UP000274139"/>
    </source>
</evidence>
<name>A0A454JK21_9NEIS</name>
<gene>
    <name evidence="1" type="ORF">EAY64_07380</name>
</gene>
<dbReference type="EMBL" id="RFAR01000024">
    <property type="protein sequence ID" value="RMC99586.1"/>
    <property type="molecule type" value="Genomic_DNA"/>
</dbReference>
<accession>A0A454JK21</accession>
<proteinExistence type="predicted"/>
<comment type="caution">
    <text evidence="1">The sequence shown here is derived from an EMBL/GenBank/DDBJ whole genome shotgun (WGS) entry which is preliminary data.</text>
</comment>
<evidence type="ECO:0000313" key="1">
    <source>
        <dbReference type="EMBL" id="RMC99586.1"/>
    </source>
</evidence>
<reference evidence="1 2" key="1">
    <citation type="submission" date="2018-10" db="EMBL/GenBank/DDBJ databases">
        <title>Draft genome sequence of Aquitalea MWU14-2217 isolated from a wild cranberry bog in Provincetown, Massachusetts.</title>
        <authorList>
            <person name="Ebadzadsahrai G."/>
            <person name="Soby S."/>
        </authorList>
    </citation>
    <scope>NUCLEOTIDE SEQUENCE [LARGE SCALE GENOMIC DNA]</scope>
    <source>
        <strain evidence="1 2">MWU14-2217</strain>
    </source>
</reference>